<dbReference type="InterPro" id="IPR000182">
    <property type="entry name" value="GNAT_dom"/>
</dbReference>
<dbReference type="PROSITE" id="PS51186">
    <property type="entry name" value="GNAT"/>
    <property type="match status" value="1"/>
</dbReference>
<dbReference type="Pfam" id="PF18014">
    <property type="entry name" value="Acetyltransf_18"/>
    <property type="match status" value="1"/>
</dbReference>
<sequence length="309" mass="33549">MENHSEDADNRPGMVENGRVANGARTLRIQPLTAADEQRLSALVGEVGWGVAPGRLNAMLTVGKGFGHFLDETLITSSILFPYGRELAFLGMVIVHPLWQRKGLGSAIVKKCLELAEELGVNRVGLLATDAGYPLYRSLGFETVERVHRYIGKPKRITRGRGGHVGIHIRPLGETDWTELISMDQEVTGVLRKETYMAFVKTVTTAIVARDGQGQLLGYAMASEVGDMLIIGPLHATATEVATELALHLTQSALGQVRIDVPAGQTEWMRVLLALGLEEVHVSPMMLYGGQGLPGQRTWMFGIMDAALG</sequence>
<dbReference type="Gene3D" id="3.40.630.30">
    <property type="match status" value="1"/>
</dbReference>
<dbReference type="InterPro" id="IPR052729">
    <property type="entry name" value="Acyl/Acetyltrans_Enzymes"/>
</dbReference>
<dbReference type="SUPFAM" id="SSF55729">
    <property type="entry name" value="Acyl-CoA N-acyltransferases (Nat)"/>
    <property type="match status" value="1"/>
</dbReference>
<dbReference type="KEGG" id="afx:JZ786_16010"/>
<evidence type="ECO:0000259" key="1">
    <source>
        <dbReference type="PROSITE" id="PS51186"/>
    </source>
</evidence>
<dbReference type="Proteomes" id="UP000663505">
    <property type="component" value="Chromosome"/>
</dbReference>
<evidence type="ECO:0000313" key="2">
    <source>
        <dbReference type="EMBL" id="QSO46026.1"/>
    </source>
</evidence>
<dbReference type="EMBL" id="CP071182">
    <property type="protein sequence ID" value="QSO46026.1"/>
    <property type="molecule type" value="Genomic_DNA"/>
</dbReference>
<name>A0A9X7VVT6_9BACL</name>
<dbReference type="Pfam" id="PF00583">
    <property type="entry name" value="Acetyltransf_1"/>
    <property type="match status" value="1"/>
</dbReference>
<dbReference type="InterPro" id="IPR016181">
    <property type="entry name" value="Acyl_CoA_acyltransferase"/>
</dbReference>
<dbReference type="AlphaFoldDB" id="A0A9X7VVT6"/>
<dbReference type="PANTHER" id="PTHR47237:SF2">
    <property type="entry name" value="BLL4206 PROTEIN"/>
    <property type="match status" value="1"/>
</dbReference>
<organism evidence="2 3">
    <name type="scientific">Alicyclobacillus mengziensis</name>
    <dbReference type="NCBI Taxonomy" id="2931921"/>
    <lineage>
        <taxon>Bacteria</taxon>
        <taxon>Bacillati</taxon>
        <taxon>Bacillota</taxon>
        <taxon>Bacilli</taxon>
        <taxon>Bacillales</taxon>
        <taxon>Alicyclobacillaceae</taxon>
        <taxon>Alicyclobacillus</taxon>
    </lineage>
</organism>
<dbReference type="Gene3D" id="3.40.630.90">
    <property type="match status" value="1"/>
</dbReference>
<reference evidence="2 3" key="1">
    <citation type="submission" date="2021-02" db="EMBL/GenBank/DDBJ databases">
        <title>Alicyclobacillus curvatus sp. nov. and Alicyclobacillus mengziensis sp. nov., two acidophilic bacteria isolated from acid mine drainage.</title>
        <authorList>
            <person name="Huang Y."/>
        </authorList>
    </citation>
    <scope>NUCLEOTIDE SEQUENCE [LARGE SCALE GENOMIC DNA]</scope>
    <source>
        <strain evidence="2 3">S30H14</strain>
    </source>
</reference>
<accession>A0A9X7VVT6</accession>
<dbReference type="PANTHER" id="PTHR47237">
    <property type="entry name" value="SLL0310 PROTEIN"/>
    <property type="match status" value="1"/>
</dbReference>
<evidence type="ECO:0000313" key="3">
    <source>
        <dbReference type="Proteomes" id="UP000663505"/>
    </source>
</evidence>
<proteinExistence type="predicted"/>
<keyword evidence="3" id="KW-1185">Reference proteome</keyword>
<gene>
    <name evidence="2" type="ORF">JZ786_16010</name>
</gene>
<feature type="domain" description="N-acetyltransferase" evidence="1">
    <location>
        <begin position="27"/>
        <end position="160"/>
    </location>
</feature>
<dbReference type="InterPro" id="IPR041496">
    <property type="entry name" value="YitH/HolE_GNAT"/>
</dbReference>
<dbReference type="RefSeq" id="WP_206655398.1">
    <property type="nucleotide sequence ID" value="NZ_CP071182.1"/>
</dbReference>
<protein>
    <submittedName>
        <fullName evidence="2">GNAT family N-acetyltransferase</fullName>
    </submittedName>
</protein>
<dbReference type="CDD" id="cd04301">
    <property type="entry name" value="NAT_SF"/>
    <property type="match status" value="1"/>
</dbReference>
<dbReference type="GO" id="GO:0016747">
    <property type="term" value="F:acyltransferase activity, transferring groups other than amino-acyl groups"/>
    <property type="evidence" value="ECO:0007669"/>
    <property type="project" value="InterPro"/>
</dbReference>